<comment type="caution">
    <text evidence="1">The sequence shown here is derived from an EMBL/GenBank/DDBJ whole genome shotgun (WGS) entry which is preliminary data.</text>
</comment>
<dbReference type="Proteomes" id="UP001489004">
    <property type="component" value="Unassembled WGS sequence"/>
</dbReference>
<dbReference type="PANTHER" id="PTHR35292">
    <property type="entry name" value="EXPRESSED PROTEIN"/>
    <property type="match status" value="1"/>
</dbReference>
<sequence length="98" mass="10430">MAGALRRLAPFTARLTQPTVAVAKQLRQRFSAAVGEEAKVNAWEAPTHLSKWKEEHIVFLVLGSWAVGIYTATKVFGGKKEDPAAAPAPAAAVPAKAH</sequence>
<name>A0AAW1PC41_9CHLO</name>
<dbReference type="AlphaFoldDB" id="A0AAW1PC41"/>
<protein>
    <submittedName>
        <fullName evidence="1">Uncharacterized protein</fullName>
    </submittedName>
</protein>
<accession>A0AAW1PC41</accession>
<organism evidence="1 2">
    <name type="scientific">[Myrmecia] bisecta</name>
    <dbReference type="NCBI Taxonomy" id="41462"/>
    <lineage>
        <taxon>Eukaryota</taxon>
        <taxon>Viridiplantae</taxon>
        <taxon>Chlorophyta</taxon>
        <taxon>core chlorophytes</taxon>
        <taxon>Trebouxiophyceae</taxon>
        <taxon>Trebouxiales</taxon>
        <taxon>Trebouxiaceae</taxon>
        <taxon>Myrmecia</taxon>
    </lineage>
</organism>
<proteinExistence type="predicted"/>
<keyword evidence="2" id="KW-1185">Reference proteome</keyword>
<evidence type="ECO:0000313" key="2">
    <source>
        <dbReference type="Proteomes" id="UP001489004"/>
    </source>
</evidence>
<dbReference type="PANTHER" id="PTHR35292:SF13">
    <property type="entry name" value="OS03G0581800 PROTEIN"/>
    <property type="match status" value="1"/>
</dbReference>
<dbReference type="EMBL" id="JALJOR010000015">
    <property type="protein sequence ID" value="KAK9805628.1"/>
    <property type="molecule type" value="Genomic_DNA"/>
</dbReference>
<evidence type="ECO:0000313" key="1">
    <source>
        <dbReference type="EMBL" id="KAK9805628.1"/>
    </source>
</evidence>
<reference evidence="1 2" key="1">
    <citation type="journal article" date="2024" name="Nat. Commun.">
        <title>Phylogenomics reveals the evolutionary origins of lichenization in chlorophyte algae.</title>
        <authorList>
            <person name="Puginier C."/>
            <person name="Libourel C."/>
            <person name="Otte J."/>
            <person name="Skaloud P."/>
            <person name="Haon M."/>
            <person name="Grisel S."/>
            <person name="Petersen M."/>
            <person name="Berrin J.G."/>
            <person name="Delaux P.M."/>
            <person name="Dal Grande F."/>
            <person name="Keller J."/>
        </authorList>
    </citation>
    <scope>NUCLEOTIDE SEQUENCE [LARGE SCALE GENOMIC DNA]</scope>
    <source>
        <strain evidence="1 2">SAG 2043</strain>
    </source>
</reference>
<gene>
    <name evidence="1" type="ORF">WJX72_008908</name>
</gene>